<dbReference type="Proteomes" id="UP001529510">
    <property type="component" value="Unassembled WGS sequence"/>
</dbReference>
<evidence type="ECO:0000313" key="4">
    <source>
        <dbReference type="Proteomes" id="UP001529510"/>
    </source>
</evidence>
<keyword evidence="1" id="KW-0175">Coiled coil</keyword>
<accession>A0ABD0R953</accession>
<dbReference type="InterPro" id="IPR042566">
    <property type="entry name" value="L1_C"/>
</dbReference>
<feature type="coiled-coil region" evidence="1">
    <location>
        <begin position="83"/>
        <end position="131"/>
    </location>
</feature>
<proteinExistence type="predicted"/>
<gene>
    <name evidence="3" type="ORF">M9458_008613</name>
</gene>
<dbReference type="PANTHER" id="PTHR11505">
    <property type="entry name" value="L1 TRANSPOSABLE ELEMENT-RELATED"/>
    <property type="match status" value="1"/>
</dbReference>
<evidence type="ECO:0000313" key="3">
    <source>
        <dbReference type="EMBL" id="KAL0195041.1"/>
    </source>
</evidence>
<organism evidence="3 4">
    <name type="scientific">Cirrhinus mrigala</name>
    <name type="common">Mrigala</name>
    <dbReference type="NCBI Taxonomy" id="683832"/>
    <lineage>
        <taxon>Eukaryota</taxon>
        <taxon>Metazoa</taxon>
        <taxon>Chordata</taxon>
        <taxon>Craniata</taxon>
        <taxon>Vertebrata</taxon>
        <taxon>Euteleostomi</taxon>
        <taxon>Actinopterygii</taxon>
        <taxon>Neopterygii</taxon>
        <taxon>Teleostei</taxon>
        <taxon>Ostariophysi</taxon>
        <taxon>Cypriniformes</taxon>
        <taxon>Cyprinidae</taxon>
        <taxon>Labeoninae</taxon>
        <taxon>Labeonini</taxon>
        <taxon>Cirrhinus</taxon>
    </lineage>
</organism>
<feature type="region of interest" description="Disordered" evidence="2">
    <location>
        <begin position="1"/>
        <end position="41"/>
    </location>
</feature>
<keyword evidence="4" id="KW-1185">Reference proteome</keyword>
<comment type="caution">
    <text evidence="3">The sequence shown here is derived from an EMBL/GenBank/DDBJ whole genome shotgun (WGS) entry which is preliminary data.</text>
</comment>
<reference evidence="3 4" key="1">
    <citation type="submission" date="2024-05" db="EMBL/GenBank/DDBJ databases">
        <title>Genome sequencing and assembly of Indian major carp, Cirrhinus mrigala (Hamilton, 1822).</title>
        <authorList>
            <person name="Mohindra V."/>
            <person name="Chowdhury L.M."/>
            <person name="Lal K."/>
            <person name="Jena J.K."/>
        </authorList>
    </citation>
    <scope>NUCLEOTIDE SEQUENCE [LARGE SCALE GENOMIC DNA]</scope>
    <source>
        <strain evidence="3">CM1030</strain>
        <tissue evidence="3">Blood</tissue>
    </source>
</reference>
<dbReference type="AlphaFoldDB" id="A0ABD0R953"/>
<feature type="non-terminal residue" evidence="3">
    <location>
        <position position="237"/>
    </location>
</feature>
<dbReference type="Gene3D" id="3.30.70.1820">
    <property type="entry name" value="L1 transposable element, RRM domain"/>
    <property type="match status" value="1"/>
</dbReference>
<protein>
    <recommendedName>
        <fullName evidence="5">L1 transposable element RRM domain-containing protein</fullName>
    </recommendedName>
</protein>
<sequence>MSKQSKSANLGDIKRHLRSQASEQPPEGETVSPQPGPENEMSQDIANIYTMLKKISDDMGGIEDIRRTTTSVESKLFALITRIDDVEKRVEFLKETENERQRNPSASKCELDQLKDKVEDMENRNRRNNLRVIGVSKGKEGGNMMRYMGDLISPVFDTSGRQMEIERAHRVFGSRPNPEDRPRPILVREKGEIQYEGNRIQIFPDFARATQLKREKFRECRRARGVKFAMMYPATLR</sequence>
<evidence type="ECO:0000256" key="1">
    <source>
        <dbReference type="SAM" id="Coils"/>
    </source>
</evidence>
<evidence type="ECO:0008006" key="5">
    <source>
        <dbReference type="Google" id="ProtNLM"/>
    </source>
</evidence>
<dbReference type="Gene3D" id="3.30.250.20">
    <property type="entry name" value="L1 transposable element, C-terminal domain"/>
    <property type="match status" value="1"/>
</dbReference>
<name>A0ABD0R953_CIRMR</name>
<evidence type="ECO:0000256" key="2">
    <source>
        <dbReference type="SAM" id="MobiDB-lite"/>
    </source>
</evidence>
<dbReference type="InterPro" id="IPR004244">
    <property type="entry name" value="Transposase_22"/>
</dbReference>
<dbReference type="EMBL" id="JAMKFB020000004">
    <property type="protein sequence ID" value="KAL0195041.1"/>
    <property type="molecule type" value="Genomic_DNA"/>
</dbReference>